<reference evidence="1" key="1">
    <citation type="submission" date="2021-02" db="EMBL/GenBank/DDBJ databases">
        <authorList>
            <person name="Nowell W R."/>
        </authorList>
    </citation>
    <scope>NUCLEOTIDE SEQUENCE</scope>
</reference>
<dbReference type="Proteomes" id="UP000681722">
    <property type="component" value="Unassembled WGS sequence"/>
</dbReference>
<dbReference type="EMBL" id="CAJNOQ010006582">
    <property type="protein sequence ID" value="CAF1140187.1"/>
    <property type="molecule type" value="Genomic_DNA"/>
</dbReference>
<sequence>MQGSRIAHPVTSIRSYTEPRLTVVNSYMSTNPFVVEYTRYDTFRMESTSDLEFAMHKTWCANGKMLNLAIGGHPWPTRDQIIERLTMAIDELNECRDLISRRKSDVLGYYDEKNPRMGAHEDNQSANKG</sequence>
<dbReference type="OrthoDB" id="10049131at2759"/>
<dbReference type="Proteomes" id="UP000677228">
    <property type="component" value="Unassembled WGS sequence"/>
</dbReference>
<evidence type="ECO:0000313" key="5">
    <source>
        <dbReference type="Proteomes" id="UP000663829"/>
    </source>
</evidence>
<organism evidence="1 5">
    <name type="scientific">Didymodactylos carnosus</name>
    <dbReference type="NCBI Taxonomy" id="1234261"/>
    <lineage>
        <taxon>Eukaryota</taxon>
        <taxon>Metazoa</taxon>
        <taxon>Spiralia</taxon>
        <taxon>Gnathifera</taxon>
        <taxon>Rotifera</taxon>
        <taxon>Eurotatoria</taxon>
        <taxon>Bdelloidea</taxon>
        <taxon>Philodinida</taxon>
        <taxon>Philodinidae</taxon>
        <taxon>Didymodactylos</taxon>
    </lineage>
</organism>
<dbReference type="EMBL" id="CAJOBC010006582">
    <property type="protein sequence ID" value="CAF3903884.1"/>
    <property type="molecule type" value="Genomic_DNA"/>
</dbReference>
<name>A0A814RXY2_9BILA</name>
<evidence type="ECO:0000313" key="3">
    <source>
        <dbReference type="EMBL" id="CAF3903884.1"/>
    </source>
</evidence>
<dbReference type="EMBL" id="CAJOBA010039604">
    <property type="protein sequence ID" value="CAF4080189.1"/>
    <property type="molecule type" value="Genomic_DNA"/>
</dbReference>
<accession>A0A814RXY2</accession>
<dbReference type="Proteomes" id="UP000682733">
    <property type="component" value="Unassembled WGS sequence"/>
</dbReference>
<dbReference type="Proteomes" id="UP000663829">
    <property type="component" value="Unassembled WGS sequence"/>
</dbReference>
<keyword evidence="5" id="KW-1185">Reference proteome</keyword>
<comment type="caution">
    <text evidence="1">The sequence shown here is derived from an EMBL/GenBank/DDBJ whole genome shotgun (WGS) entry which is preliminary data.</text>
</comment>
<gene>
    <name evidence="1" type="ORF">GPM918_LOCUS20643</name>
    <name evidence="2" type="ORF">OVA965_LOCUS27370</name>
    <name evidence="3" type="ORF">SRO942_LOCUS20640</name>
    <name evidence="4" type="ORF">TMI583_LOCUS28114</name>
</gene>
<evidence type="ECO:0000313" key="2">
    <source>
        <dbReference type="EMBL" id="CAF1275072.1"/>
    </source>
</evidence>
<evidence type="ECO:0000313" key="1">
    <source>
        <dbReference type="EMBL" id="CAF1140187.1"/>
    </source>
</evidence>
<proteinExistence type="predicted"/>
<dbReference type="EMBL" id="CAJNOK010018042">
    <property type="protein sequence ID" value="CAF1275072.1"/>
    <property type="molecule type" value="Genomic_DNA"/>
</dbReference>
<dbReference type="AlphaFoldDB" id="A0A814RXY2"/>
<protein>
    <submittedName>
        <fullName evidence="1">Uncharacterized protein</fullName>
    </submittedName>
</protein>
<evidence type="ECO:0000313" key="4">
    <source>
        <dbReference type="EMBL" id="CAF4080189.1"/>
    </source>
</evidence>